<reference evidence="5 6" key="1">
    <citation type="submission" date="2016-07" db="EMBL/GenBank/DDBJ databases">
        <title>Draft genome of the white-rot fungus Obba rivulosa 3A-2.</title>
        <authorList>
            <consortium name="DOE Joint Genome Institute"/>
            <person name="Miettinen O."/>
            <person name="Riley R."/>
            <person name="Acob R."/>
            <person name="Barry K."/>
            <person name="Cullen D."/>
            <person name="De Vries R."/>
            <person name="Hainaut M."/>
            <person name="Hatakka A."/>
            <person name="Henrissat B."/>
            <person name="Hilden K."/>
            <person name="Kuo R."/>
            <person name="Labutti K."/>
            <person name="Lipzen A."/>
            <person name="Makela M.R."/>
            <person name="Sandor L."/>
            <person name="Spatafora J.W."/>
            <person name="Grigoriev I.V."/>
            <person name="Hibbett D.S."/>
        </authorList>
    </citation>
    <scope>NUCLEOTIDE SEQUENCE [LARGE SCALE GENOMIC DNA]</scope>
    <source>
        <strain evidence="5 6">3A-2</strain>
    </source>
</reference>
<dbReference type="CDD" id="cd21037">
    <property type="entry name" value="MLKL_NTD"/>
    <property type="match status" value="1"/>
</dbReference>
<dbReference type="InterPro" id="IPR059179">
    <property type="entry name" value="MLKL-like_MCAfunc"/>
</dbReference>
<proteinExistence type="predicted"/>
<evidence type="ECO:0000256" key="1">
    <source>
        <dbReference type="ARBA" id="ARBA00022737"/>
    </source>
</evidence>
<accession>A0A8E2DRY6</accession>
<dbReference type="EMBL" id="KV722342">
    <property type="protein sequence ID" value="OCH94638.1"/>
    <property type="molecule type" value="Genomic_DNA"/>
</dbReference>
<dbReference type="PANTHER" id="PTHR10039">
    <property type="entry name" value="AMELOGENIN"/>
    <property type="match status" value="1"/>
</dbReference>
<keyword evidence="2" id="KW-0175">Coiled coil</keyword>
<evidence type="ECO:0000313" key="6">
    <source>
        <dbReference type="Proteomes" id="UP000250043"/>
    </source>
</evidence>
<dbReference type="PROSITE" id="PS50837">
    <property type="entry name" value="NACHT"/>
    <property type="match status" value="1"/>
</dbReference>
<feature type="coiled-coil region" evidence="2">
    <location>
        <begin position="73"/>
        <end position="100"/>
    </location>
</feature>
<dbReference type="InterPro" id="IPR056884">
    <property type="entry name" value="NPHP3-like_N"/>
</dbReference>
<dbReference type="InterPro" id="IPR007111">
    <property type="entry name" value="NACHT_NTPase"/>
</dbReference>
<dbReference type="Proteomes" id="UP000250043">
    <property type="component" value="Unassembled WGS sequence"/>
</dbReference>
<organism evidence="5 6">
    <name type="scientific">Obba rivulosa</name>
    <dbReference type="NCBI Taxonomy" id="1052685"/>
    <lineage>
        <taxon>Eukaryota</taxon>
        <taxon>Fungi</taxon>
        <taxon>Dikarya</taxon>
        <taxon>Basidiomycota</taxon>
        <taxon>Agaricomycotina</taxon>
        <taxon>Agaricomycetes</taxon>
        <taxon>Polyporales</taxon>
        <taxon>Gelatoporiaceae</taxon>
        <taxon>Obba</taxon>
    </lineage>
</organism>
<keyword evidence="1" id="KW-0677">Repeat</keyword>
<sequence length="775" mass="88074">MSLGKRKTPWRQSATFDQPDVNHPSSGLPTVQERGDGERVDAILSSAKGIVGVAADLSSDVPIPGLSRAFSVLESLLSKIEQMRSNKQEARDTINSLKALQDALNSSLNEIHFQTKDMDSTGRQVAQEMVTGSDGLKKRITGLLSELQDTEDIANELRRRHWWSRFAFTQQDADLLKKIHRKVIEATENFKLQGGIAIEGLIRDICDQLRRVSHERRLKANETTLKQLSRSKDASYKSHYVEEKAKLQAGTREQILHEVVDWVKDRDPARRIHVIHGPAGIGKSAISRAVSEALAEEYLGASFFFQRALADCNNAYLVFPTIAYQLAHSRSDLLPHIVEGVRKHLPNGDCQALEHQLRDLLELPLRQITSESPPILFVIDGTDECSNNPDDVVPKMLQLLCQLAQEILPLRILIATRPESYIMGALRSSPHCEIIEYRDLLEVAPEVIDQDIRLFIDAEFKKCATSGTFPLFKERPDAVAELARLADGLFIYASTVVRFLVQDRHYAVDIYDRLLVSQGSLGSPQLYERLDLLYGEILNSAFGRFRADSVRMDHIHQVLTWITLDEYDVVSARNLQLVGIPPSVTMDIVERLRSVLVNSTDSKGFEDIDMDTHAKPCHASFPQFLLNDARCKDAAFRIESHSGHGLIALAILTLFIDGYADTLIGKKDDMISEEDEFPEMWRYVNANLGDQLTKARFTKELCDAFYTFARTRLGSWLRGEFPWRDFRSSGWHKFYDDRLEDMVNVRAWRTRYPMSIFWHFWMNTSSNGVKNWNPC</sequence>
<dbReference type="Gene3D" id="3.40.50.300">
    <property type="entry name" value="P-loop containing nucleotide triphosphate hydrolases"/>
    <property type="match status" value="1"/>
</dbReference>
<dbReference type="Pfam" id="PF24883">
    <property type="entry name" value="NPHP3_N"/>
    <property type="match status" value="1"/>
</dbReference>
<feature type="domain" description="NACHT" evidence="4">
    <location>
        <begin position="271"/>
        <end position="420"/>
    </location>
</feature>
<dbReference type="SUPFAM" id="SSF52540">
    <property type="entry name" value="P-loop containing nucleoside triphosphate hydrolases"/>
    <property type="match status" value="1"/>
</dbReference>
<dbReference type="InterPro" id="IPR027417">
    <property type="entry name" value="P-loop_NTPase"/>
</dbReference>
<gene>
    <name evidence="5" type="ORF">OBBRIDRAFT_102974</name>
</gene>
<evidence type="ECO:0000313" key="5">
    <source>
        <dbReference type="EMBL" id="OCH94638.1"/>
    </source>
</evidence>
<keyword evidence="6" id="KW-1185">Reference proteome</keyword>
<evidence type="ECO:0000256" key="3">
    <source>
        <dbReference type="SAM" id="MobiDB-lite"/>
    </source>
</evidence>
<dbReference type="AlphaFoldDB" id="A0A8E2DRY6"/>
<protein>
    <recommendedName>
        <fullName evidence="4">NACHT domain-containing protein</fullName>
    </recommendedName>
</protein>
<dbReference type="OrthoDB" id="3228837at2759"/>
<evidence type="ECO:0000256" key="2">
    <source>
        <dbReference type="SAM" id="Coils"/>
    </source>
</evidence>
<name>A0A8E2DRY6_9APHY</name>
<feature type="region of interest" description="Disordered" evidence="3">
    <location>
        <begin position="1"/>
        <end position="34"/>
    </location>
</feature>
<evidence type="ECO:0000259" key="4">
    <source>
        <dbReference type="PROSITE" id="PS50837"/>
    </source>
</evidence>